<dbReference type="Gene3D" id="2.20.25.80">
    <property type="entry name" value="WRKY domain"/>
    <property type="match status" value="1"/>
</dbReference>
<name>A0A5S9WSD7_ARATH</name>
<dbReference type="Proteomes" id="UP000434276">
    <property type="component" value="Unassembled WGS sequence"/>
</dbReference>
<dbReference type="SUPFAM" id="SSF118290">
    <property type="entry name" value="WRKY DNA-binding domain"/>
    <property type="match status" value="1"/>
</dbReference>
<dbReference type="GO" id="GO:0003700">
    <property type="term" value="F:DNA-binding transcription factor activity"/>
    <property type="evidence" value="ECO:0007669"/>
    <property type="project" value="InterPro"/>
</dbReference>
<keyword evidence="4" id="KW-0804">Transcription</keyword>
<evidence type="ECO:0000313" key="7">
    <source>
        <dbReference type="EMBL" id="CAA0319546.1"/>
    </source>
</evidence>
<evidence type="ECO:0000313" key="8">
    <source>
        <dbReference type="Proteomes" id="UP000434276"/>
    </source>
</evidence>
<keyword evidence="3" id="KW-0238">DNA-binding</keyword>
<evidence type="ECO:0000256" key="1">
    <source>
        <dbReference type="ARBA" id="ARBA00004123"/>
    </source>
</evidence>
<dbReference type="GO" id="GO:0005634">
    <property type="term" value="C:nucleus"/>
    <property type="evidence" value="ECO:0007669"/>
    <property type="project" value="UniProtKB-SubCell"/>
</dbReference>
<evidence type="ECO:0000256" key="4">
    <source>
        <dbReference type="ARBA" id="ARBA00023163"/>
    </source>
</evidence>
<dbReference type="PANTHER" id="PTHR31282">
    <property type="entry name" value="WRKY TRANSCRIPTION FACTOR 21-RELATED"/>
    <property type="match status" value="1"/>
</dbReference>
<dbReference type="InterPro" id="IPR003657">
    <property type="entry name" value="WRKY_dom"/>
</dbReference>
<sequence length="249" mass="28553">MFSNIDQTAVAALLRGQGCANSLKRLLENHKLSSDSTEPLIYTILNSFSLALSFVDPPSLLPHNESSLQNMTSHVLQRSSKKKYYGAEDLEYYRDESPTPRPDDGFTWRKYGQKTIKASPYQRCYYRCTYAKDQNCNARKRVQMIQDNPPVYRTTYLGKHVCNAFAVHNDTYGSEMIKFDQVVSESVMPQLATIDEQAIIMEDEAIDHIMNQECDINDFSVDDDPFWASQFPPFSSEDMMFCENIANLD</sequence>
<dbReference type="EMBL" id="CACSHJ010000087">
    <property type="protein sequence ID" value="CAA0319546.1"/>
    <property type="molecule type" value="Genomic_DNA"/>
</dbReference>
<dbReference type="InterPro" id="IPR036576">
    <property type="entry name" value="WRKY_dom_sf"/>
</dbReference>
<protein>
    <recommendedName>
        <fullName evidence="6">WRKY domain-containing protein</fullName>
    </recommendedName>
</protein>
<dbReference type="InterPro" id="IPR044810">
    <property type="entry name" value="WRKY_plant"/>
</dbReference>
<proteinExistence type="predicted"/>
<keyword evidence="5" id="KW-0539">Nucleus</keyword>
<evidence type="ECO:0000256" key="3">
    <source>
        <dbReference type="ARBA" id="ARBA00023125"/>
    </source>
</evidence>
<evidence type="ECO:0000259" key="6">
    <source>
        <dbReference type="PROSITE" id="PS50811"/>
    </source>
</evidence>
<dbReference type="ExpressionAtlas" id="A0A5S9WSD7">
    <property type="expression patterns" value="baseline and differential"/>
</dbReference>
<dbReference type="AlphaFoldDB" id="A0A5S9WSD7"/>
<dbReference type="PROSITE" id="PS50811">
    <property type="entry name" value="WRKY"/>
    <property type="match status" value="1"/>
</dbReference>
<dbReference type="SMART" id="SM00774">
    <property type="entry name" value="WRKY"/>
    <property type="match status" value="1"/>
</dbReference>
<dbReference type="Pfam" id="PF03106">
    <property type="entry name" value="WRKY"/>
    <property type="match status" value="1"/>
</dbReference>
<accession>A0A5S9WSD7</accession>
<organism evidence="7 8">
    <name type="scientific">Arabidopsis thaliana</name>
    <name type="common">Mouse-ear cress</name>
    <dbReference type="NCBI Taxonomy" id="3702"/>
    <lineage>
        <taxon>Eukaryota</taxon>
        <taxon>Viridiplantae</taxon>
        <taxon>Streptophyta</taxon>
        <taxon>Embryophyta</taxon>
        <taxon>Tracheophyta</taxon>
        <taxon>Spermatophyta</taxon>
        <taxon>Magnoliopsida</taxon>
        <taxon>eudicotyledons</taxon>
        <taxon>Gunneridae</taxon>
        <taxon>Pentapetalae</taxon>
        <taxon>rosids</taxon>
        <taxon>malvids</taxon>
        <taxon>Brassicales</taxon>
        <taxon>Brassicaceae</taxon>
        <taxon>Camelineae</taxon>
        <taxon>Arabidopsis</taxon>
    </lineage>
</organism>
<gene>
    <name evidence="7" type="ORF">C24_LOCUS5556</name>
</gene>
<dbReference type="OrthoDB" id="2021064at2759"/>
<feature type="domain" description="WRKY" evidence="6">
    <location>
        <begin position="97"/>
        <end position="160"/>
    </location>
</feature>
<evidence type="ECO:0000256" key="5">
    <source>
        <dbReference type="ARBA" id="ARBA00023242"/>
    </source>
</evidence>
<reference evidence="7 8" key="1">
    <citation type="submission" date="2019-12" db="EMBL/GenBank/DDBJ databases">
        <authorList>
            <person name="Jiao W.-B."/>
            <person name="Schneeberger K."/>
        </authorList>
    </citation>
    <scope>NUCLEOTIDE SEQUENCE [LARGE SCALE GENOMIC DNA]</scope>
    <source>
        <strain evidence="8">cv. C24</strain>
    </source>
</reference>
<keyword evidence="2" id="KW-0805">Transcription regulation</keyword>
<evidence type="ECO:0000256" key="2">
    <source>
        <dbReference type="ARBA" id="ARBA00023015"/>
    </source>
</evidence>
<comment type="subcellular location">
    <subcellularLocation>
        <location evidence="1">Nucleus</location>
    </subcellularLocation>
</comment>
<dbReference type="GO" id="GO:0043565">
    <property type="term" value="F:sequence-specific DNA binding"/>
    <property type="evidence" value="ECO:0007669"/>
    <property type="project" value="InterPro"/>
</dbReference>